<sequence length="105" mass="11888">MSIVESSSARLLVLKQDHDRSRVPFVMPLSLRHEASRGNRKKESPLIMQAGRWIAICRIKLPALTTFPTYTPATSRLSSRGCQVTHWIAHEPQVVEESLRLIAAR</sequence>
<dbReference type="Proteomes" id="UP001243330">
    <property type="component" value="Unassembled WGS sequence"/>
</dbReference>
<comment type="caution">
    <text evidence="1">The sequence shown here is derived from an EMBL/GenBank/DDBJ whole genome shotgun (WGS) entry which is preliminary data.</text>
</comment>
<gene>
    <name evidence="1" type="ORF">CCHR01_12859</name>
</gene>
<dbReference type="AlphaFoldDB" id="A0AAD9EDG9"/>
<reference evidence="1" key="1">
    <citation type="submission" date="2023-01" db="EMBL/GenBank/DDBJ databases">
        <title>Colletotrichum chrysophilum M932 genome sequence.</title>
        <authorList>
            <person name="Baroncelli R."/>
        </authorList>
    </citation>
    <scope>NUCLEOTIDE SEQUENCE</scope>
    <source>
        <strain evidence="1">M932</strain>
    </source>
</reference>
<evidence type="ECO:0000313" key="1">
    <source>
        <dbReference type="EMBL" id="KAK1844515.1"/>
    </source>
</evidence>
<keyword evidence="2" id="KW-1185">Reference proteome</keyword>
<protein>
    <submittedName>
        <fullName evidence="1">Uncharacterized protein</fullName>
    </submittedName>
</protein>
<name>A0AAD9EDG9_9PEZI</name>
<evidence type="ECO:0000313" key="2">
    <source>
        <dbReference type="Proteomes" id="UP001243330"/>
    </source>
</evidence>
<dbReference type="EMBL" id="JAQOWY010000308">
    <property type="protein sequence ID" value="KAK1844515.1"/>
    <property type="molecule type" value="Genomic_DNA"/>
</dbReference>
<proteinExistence type="predicted"/>
<organism evidence="1 2">
    <name type="scientific">Colletotrichum chrysophilum</name>
    <dbReference type="NCBI Taxonomy" id="1836956"/>
    <lineage>
        <taxon>Eukaryota</taxon>
        <taxon>Fungi</taxon>
        <taxon>Dikarya</taxon>
        <taxon>Ascomycota</taxon>
        <taxon>Pezizomycotina</taxon>
        <taxon>Sordariomycetes</taxon>
        <taxon>Hypocreomycetidae</taxon>
        <taxon>Glomerellales</taxon>
        <taxon>Glomerellaceae</taxon>
        <taxon>Colletotrichum</taxon>
        <taxon>Colletotrichum gloeosporioides species complex</taxon>
    </lineage>
</organism>
<accession>A0AAD9EDG9</accession>